<gene>
    <name evidence="2" type="ORF">Tci_927971</name>
</gene>
<evidence type="ECO:0000256" key="1">
    <source>
        <dbReference type="SAM" id="MobiDB-lite"/>
    </source>
</evidence>
<feature type="region of interest" description="Disordered" evidence="1">
    <location>
        <begin position="58"/>
        <end position="92"/>
    </location>
</feature>
<protein>
    <submittedName>
        <fullName evidence="2">Uncharacterized protein</fullName>
    </submittedName>
</protein>
<proteinExistence type="predicted"/>
<dbReference type="EMBL" id="BKCJ011824262">
    <property type="protein sequence ID" value="GFD56002.1"/>
    <property type="molecule type" value="Genomic_DNA"/>
</dbReference>
<feature type="non-terminal residue" evidence="2">
    <location>
        <position position="92"/>
    </location>
</feature>
<feature type="non-terminal residue" evidence="2">
    <location>
        <position position="1"/>
    </location>
</feature>
<reference evidence="2" key="1">
    <citation type="journal article" date="2019" name="Sci. Rep.">
        <title>Draft genome of Tanacetum cinerariifolium, the natural source of mosquito coil.</title>
        <authorList>
            <person name="Yamashiro T."/>
            <person name="Shiraishi A."/>
            <person name="Satake H."/>
            <person name="Nakayama K."/>
        </authorList>
    </citation>
    <scope>NUCLEOTIDE SEQUENCE</scope>
</reference>
<sequence>HCEFIDDVNDPKTRGVTPRPLVELSHTSYLEPSVDKQNLLRGGCSDSGIPSLLSTCDGYENGGSGGDSNAAGAVHLARRSPAEGGDSKVSGD</sequence>
<accession>A0A699X7A7</accession>
<organism evidence="2">
    <name type="scientific">Tanacetum cinerariifolium</name>
    <name type="common">Dalmatian daisy</name>
    <name type="synonym">Chrysanthemum cinerariifolium</name>
    <dbReference type="NCBI Taxonomy" id="118510"/>
    <lineage>
        <taxon>Eukaryota</taxon>
        <taxon>Viridiplantae</taxon>
        <taxon>Streptophyta</taxon>
        <taxon>Embryophyta</taxon>
        <taxon>Tracheophyta</taxon>
        <taxon>Spermatophyta</taxon>
        <taxon>Magnoliopsida</taxon>
        <taxon>eudicotyledons</taxon>
        <taxon>Gunneridae</taxon>
        <taxon>Pentapetalae</taxon>
        <taxon>asterids</taxon>
        <taxon>campanulids</taxon>
        <taxon>Asterales</taxon>
        <taxon>Asteraceae</taxon>
        <taxon>Asteroideae</taxon>
        <taxon>Anthemideae</taxon>
        <taxon>Anthemidinae</taxon>
        <taxon>Tanacetum</taxon>
    </lineage>
</organism>
<comment type="caution">
    <text evidence="2">The sequence shown here is derived from an EMBL/GenBank/DDBJ whole genome shotgun (WGS) entry which is preliminary data.</text>
</comment>
<dbReference type="AlphaFoldDB" id="A0A699X7A7"/>
<name>A0A699X7A7_TANCI</name>
<evidence type="ECO:0000313" key="2">
    <source>
        <dbReference type="EMBL" id="GFD56002.1"/>
    </source>
</evidence>